<dbReference type="InterPro" id="IPR002645">
    <property type="entry name" value="STAS_dom"/>
</dbReference>
<dbReference type="SUPFAM" id="SSF52091">
    <property type="entry name" value="SpoIIaa-like"/>
    <property type="match status" value="1"/>
</dbReference>
<gene>
    <name evidence="8" type="ORF">BAA01_07915</name>
</gene>
<comment type="caution">
    <text evidence="8">The sequence shown here is derived from an EMBL/GenBank/DDBJ whole genome shotgun (WGS) entry which is preliminary data.</text>
</comment>
<dbReference type="EMBL" id="LZRT01000120">
    <property type="protein sequence ID" value="OUM84841.1"/>
    <property type="molecule type" value="Genomic_DNA"/>
</dbReference>
<dbReference type="AlphaFoldDB" id="A0A1Y3PBW1"/>
<feature type="domain" description="STAS" evidence="7">
    <location>
        <begin position="3"/>
        <end position="113"/>
    </location>
</feature>
<keyword evidence="4" id="KW-0597">Phosphoprotein</keyword>
<sequence length="120" mass="13430">MAIAWEQDRYRDLLLVRLIGELDMQTAESVRQMLQEELAKGTVKSLVLNLQRLQFMDSSGLGVILGRYKTLQALGGKLLICGANPTVRRLLELSGVFKVSAVFETEDEALQSMGVMTREK</sequence>
<evidence type="ECO:0000313" key="8">
    <source>
        <dbReference type="EMBL" id="OUM84841.1"/>
    </source>
</evidence>
<evidence type="ECO:0000256" key="1">
    <source>
        <dbReference type="ARBA" id="ARBA00001976"/>
    </source>
</evidence>
<organism evidence="8 9">
    <name type="scientific">Bacillus thermozeamaize</name>
    <dbReference type="NCBI Taxonomy" id="230954"/>
    <lineage>
        <taxon>Bacteria</taxon>
        <taxon>Bacillati</taxon>
        <taxon>Bacillota</taxon>
        <taxon>Bacilli</taxon>
        <taxon>Bacillales</taxon>
        <taxon>Bacillaceae</taxon>
        <taxon>Bacillus</taxon>
    </lineage>
</organism>
<dbReference type="InterPro" id="IPR014237">
    <property type="entry name" value="Anti-sigma_F_ant"/>
</dbReference>
<dbReference type="Gene3D" id="3.30.750.24">
    <property type="entry name" value="STAS domain"/>
    <property type="match status" value="1"/>
</dbReference>
<dbReference type="GO" id="GO:0030435">
    <property type="term" value="P:sporulation resulting in formation of a cellular spore"/>
    <property type="evidence" value="ECO:0007669"/>
    <property type="project" value="UniProtKB-KW"/>
</dbReference>
<evidence type="ECO:0000256" key="5">
    <source>
        <dbReference type="ARBA" id="ARBA00022969"/>
    </source>
</evidence>
<dbReference type="PANTHER" id="PTHR33495">
    <property type="entry name" value="ANTI-SIGMA FACTOR ANTAGONIST TM_1081-RELATED-RELATED"/>
    <property type="match status" value="1"/>
</dbReference>
<dbReference type="NCBIfam" id="TIGR02886">
    <property type="entry name" value="spore_II_AA"/>
    <property type="match status" value="1"/>
</dbReference>
<dbReference type="Pfam" id="PF01740">
    <property type="entry name" value="STAS"/>
    <property type="match status" value="1"/>
</dbReference>
<name>A0A1Y3PBW1_9BACI</name>
<proteinExistence type="inferred from homology"/>
<evidence type="ECO:0000313" key="9">
    <source>
        <dbReference type="Proteomes" id="UP000196475"/>
    </source>
</evidence>
<dbReference type="PROSITE" id="PS50801">
    <property type="entry name" value="STAS"/>
    <property type="match status" value="1"/>
</dbReference>
<evidence type="ECO:0000256" key="3">
    <source>
        <dbReference type="ARBA" id="ARBA00020784"/>
    </source>
</evidence>
<evidence type="ECO:0000256" key="2">
    <source>
        <dbReference type="ARBA" id="ARBA00009013"/>
    </source>
</evidence>
<comment type="function">
    <text evidence="1">In the phosphorylated form it could act as an anti-anti-sigma factor that counteracts SpoIIAB and thus releases sigma f from inhibition.</text>
</comment>
<dbReference type="NCBIfam" id="TIGR00377">
    <property type="entry name" value="ant_ant_sig"/>
    <property type="match status" value="1"/>
</dbReference>
<evidence type="ECO:0000256" key="4">
    <source>
        <dbReference type="ARBA" id="ARBA00022553"/>
    </source>
</evidence>
<dbReference type="GO" id="GO:0043856">
    <property type="term" value="F:anti-sigma factor antagonist activity"/>
    <property type="evidence" value="ECO:0007669"/>
    <property type="project" value="InterPro"/>
</dbReference>
<evidence type="ECO:0000259" key="7">
    <source>
        <dbReference type="PROSITE" id="PS50801"/>
    </source>
</evidence>
<accession>A0A1Y3PBW1</accession>
<protein>
    <recommendedName>
        <fullName evidence="3 6">Anti-sigma F factor antagonist</fullName>
    </recommendedName>
    <alternativeName>
        <fullName evidence="6">Stage II sporulation protein</fullName>
    </alternativeName>
</protein>
<dbReference type="GO" id="GO:0045152">
    <property type="term" value="F:antisigma factor binding"/>
    <property type="evidence" value="ECO:0007669"/>
    <property type="project" value="InterPro"/>
</dbReference>
<dbReference type="Proteomes" id="UP000196475">
    <property type="component" value="Unassembled WGS sequence"/>
</dbReference>
<dbReference type="PANTHER" id="PTHR33495:SF2">
    <property type="entry name" value="ANTI-SIGMA FACTOR ANTAGONIST TM_1081-RELATED"/>
    <property type="match status" value="1"/>
</dbReference>
<reference evidence="9" key="1">
    <citation type="submission" date="2016-06" db="EMBL/GenBank/DDBJ databases">
        <authorList>
            <person name="Nascimento L."/>
            <person name="Pereira R.V."/>
            <person name="Martins L.F."/>
            <person name="Quaggio R.B."/>
            <person name="Silva A.M."/>
            <person name="Setubal J.C."/>
        </authorList>
    </citation>
    <scope>NUCLEOTIDE SEQUENCE [LARGE SCALE GENOMIC DNA]</scope>
</reference>
<keyword evidence="5" id="KW-0749">Sporulation</keyword>
<evidence type="ECO:0000256" key="6">
    <source>
        <dbReference type="RuleBase" id="RU003749"/>
    </source>
</evidence>
<dbReference type="InterPro" id="IPR036513">
    <property type="entry name" value="STAS_dom_sf"/>
</dbReference>
<dbReference type="InterPro" id="IPR003658">
    <property type="entry name" value="Anti-sigma_ant"/>
</dbReference>
<dbReference type="CDD" id="cd07043">
    <property type="entry name" value="STAS_anti-anti-sigma_factors"/>
    <property type="match status" value="1"/>
</dbReference>
<comment type="similarity">
    <text evidence="2 6">Belongs to the anti-sigma-factor antagonist family.</text>
</comment>